<comment type="caution">
    <text evidence="2">The sequence shown here is derived from an EMBL/GenBank/DDBJ whole genome shotgun (WGS) entry which is preliminary data.</text>
</comment>
<evidence type="ECO:0000259" key="1">
    <source>
        <dbReference type="Pfam" id="PF02223"/>
    </source>
</evidence>
<dbReference type="GO" id="GO:0004798">
    <property type="term" value="F:dTMP kinase activity"/>
    <property type="evidence" value="ECO:0007669"/>
    <property type="project" value="UniProtKB-EC"/>
</dbReference>
<keyword evidence="2" id="KW-0418">Kinase</keyword>
<organism evidence="2">
    <name type="scientific">bioreactor metagenome</name>
    <dbReference type="NCBI Taxonomy" id="1076179"/>
    <lineage>
        <taxon>unclassified sequences</taxon>
        <taxon>metagenomes</taxon>
        <taxon>ecological metagenomes</taxon>
    </lineage>
</organism>
<accession>A0A644V788</accession>
<keyword evidence="2" id="KW-0808">Transferase</keyword>
<dbReference type="Gene3D" id="3.40.50.300">
    <property type="entry name" value="P-loop containing nucleotide triphosphate hydrolases"/>
    <property type="match status" value="1"/>
</dbReference>
<dbReference type="EC" id="2.7.4.9" evidence="2"/>
<name>A0A644V788_9ZZZZ</name>
<dbReference type="InterPro" id="IPR039430">
    <property type="entry name" value="Thymidylate_kin-like_dom"/>
</dbReference>
<sequence>MASVSFPRYHDTLGGKLCYEVLKSKRKEYYDFISSQPKIASLLYAMDRAESKEDIENMIKNNDYLIFDRYISSNFIHQGGKISDDKERENLISFLSYLEYEEFKLPKPDITFFLYLPTEIAMKNKEEQRLKDENIKMDAGEDDPVYLENSNKSGLWCVEKYGWHQINCFDDTKQKQKTPEEVLEKILKVLAL</sequence>
<dbReference type="InterPro" id="IPR027417">
    <property type="entry name" value="P-loop_NTPase"/>
</dbReference>
<feature type="domain" description="Thymidylate kinase-like" evidence="1">
    <location>
        <begin position="13"/>
        <end position="137"/>
    </location>
</feature>
<dbReference type="Pfam" id="PF02223">
    <property type="entry name" value="Thymidylate_kin"/>
    <property type="match status" value="1"/>
</dbReference>
<dbReference type="SUPFAM" id="SSF52540">
    <property type="entry name" value="P-loop containing nucleoside triphosphate hydrolases"/>
    <property type="match status" value="1"/>
</dbReference>
<proteinExistence type="predicted"/>
<evidence type="ECO:0000313" key="2">
    <source>
        <dbReference type="EMBL" id="MPL87219.1"/>
    </source>
</evidence>
<protein>
    <submittedName>
        <fullName evidence="2">Thymidylate kinase</fullName>
        <ecNumber evidence="2">2.7.4.9</ecNumber>
    </submittedName>
</protein>
<dbReference type="AlphaFoldDB" id="A0A644V788"/>
<dbReference type="EMBL" id="VSSQ01000235">
    <property type="protein sequence ID" value="MPL87219.1"/>
    <property type="molecule type" value="Genomic_DNA"/>
</dbReference>
<reference evidence="2" key="1">
    <citation type="submission" date="2019-08" db="EMBL/GenBank/DDBJ databases">
        <authorList>
            <person name="Kucharzyk K."/>
            <person name="Murdoch R.W."/>
            <person name="Higgins S."/>
            <person name="Loffler F."/>
        </authorList>
    </citation>
    <scope>NUCLEOTIDE SEQUENCE</scope>
</reference>
<gene>
    <name evidence="2" type="primary">tmk_8</name>
    <name evidence="2" type="ORF">SDC9_33214</name>
</gene>